<evidence type="ECO:0000313" key="16">
    <source>
        <dbReference type="Proteomes" id="UP000244810"/>
    </source>
</evidence>
<keyword evidence="9" id="KW-0413">Isomerase</keyword>
<evidence type="ECO:0000256" key="5">
    <source>
        <dbReference type="ARBA" id="ARBA00023002"/>
    </source>
</evidence>
<name>A0A2T7UPY6_9RHOB</name>
<dbReference type="Gene3D" id="1.10.1040.50">
    <property type="match status" value="1"/>
</dbReference>
<dbReference type="InterPro" id="IPR029045">
    <property type="entry name" value="ClpP/crotonase-like_dom_sf"/>
</dbReference>
<dbReference type="Pfam" id="PF00378">
    <property type="entry name" value="ECH_1"/>
    <property type="match status" value="1"/>
</dbReference>
<comment type="catalytic activity">
    <reaction evidence="12">
        <text>a (3S)-3-hydroxyacyl-CoA + NAD(+) = a 3-oxoacyl-CoA + NADH + H(+)</text>
        <dbReference type="Rhea" id="RHEA:22432"/>
        <dbReference type="ChEBI" id="CHEBI:15378"/>
        <dbReference type="ChEBI" id="CHEBI:57318"/>
        <dbReference type="ChEBI" id="CHEBI:57540"/>
        <dbReference type="ChEBI" id="CHEBI:57945"/>
        <dbReference type="ChEBI" id="CHEBI:90726"/>
        <dbReference type="EC" id="1.1.1.35"/>
    </reaction>
</comment>
<dbReference type="OrthoDB" id="9771883at2"/>
<evidence type="ECO:0000256" key="10">
    <source>
        <dbReference type="ARBA" id="ARBA00023239"/>
    </source>
</evidence>
<feature type="domain" description="3-hydroxyacyl-CoA dehydrogenase C-terminal" evidence="13">
    <location>
        <begin position="603"/>
        <end position="688"/>
    </location>
</feature>
<dbReference type="Gene3D" id="3.90.226.10">
    <property type="entry name" value="2-enoyl-CoA Hydratase, Chain A, domain 1"/>
    <property type="match status" value="1"/>
</dbReference>
<comment type="pathway">
    <text evidence="2">Lipid metabolism; fatty acid beta-oxidation.</text>
</comment>
<feature type="domain" description="3-hydroxyacyl-CoA dehydrogenase C-terminal" evidence="13">
    <location>
        <begin position="474"/>
        <end position="567"/>
    </location>
</feature>
<dbReference type="SUPFAM" id="SSF51735">
    <property type="entry name" value="NAD(P)-binding Rossmann-fold domains"/>
    <property type="match status" value="1"/>
</dbReference>
<evidence type="ECO:0000256" key="7">
    <source>
        <dbReference type="ARBA" id="ARBA00023098"/>
    </source>
</evidence>
<keyword evidence="8" id="KW-0576">Peroxisome</keyword>
<comment type="subcellular location">
    <subcellularLocation>
        <location evidence="1">Peroxisome</location>
    </subcellularLocation>
</comment>
<evidence type="ECO:0000256" key="6">
    <source>
        <dbReference type="ARBA" id="ARBA00023027"/>
    </source>
</evidence>
<dbReference type="Pfam" id="PF00725">
    <property type="entry name" value="3HCDH"/>
    <property type="match status" value="2"/>
</dbReference>
<dbReference type="UniPathway" id="UPA00659"/>
<keyword evidence="10" id="KW-0456">Lyase</keyword>
<evidence type="ECO:0000256" key="3">
    <source>
        <dbReference type="ARBA" id="ARBA00022832"/>
    </source>
</evidence>
<dbReference type="GO" id="GO:0006635">
    <property type="term" value="P:fatty acid beta-oxidation"/>
    <property type="evidence" value="ECO:0007669"/>
    <property type="project" value="UniProtKB-UniPathway"/>
</dbReference>
<dbReference type="InterPro" id="IPR036291">
    <property type="entry name" value="NAD(P)-bd_dom_sf"/>
</dbReference>
<evidence type="ECO:0000256" key="2">
    <source>
        <dbReference type="ARBA" id="ARBA00005005"/>
    </source>
</evidence>
<proteinExistence type="predicted"/>
<protein>
    <submittedName>
        <fullName evidence="15">3-hydroxyacyl-CoA dehydrogenase</fullName>
    </submittedName>
</protein>
<evidence type="ECO:0000256" key="11">
    <source>
        <dbReference type="ARBA" id="ARBA00023268"/>
    </source>
</evidence>
<evidence type="ECO:0000259" key="13">
    <source>
        <dbReference type="Pfam" id="PF00725"/>
    </source>
</evidence>
<dbReference type="SUPFAM" id="SSF48179">
    <property type="entry name" value="6-phosphogluconate dehydrogenase C-terminal domain-like"/>
    <property type="match status" value="2"/>
</dbReference>
<dbReference type="Pfam" id="PF02737">
    <property type="entry name" value="3HCDH_N"/>
    <property type="match status" value="1"/>
</dbReference>
<keyword evidence="6" id="KW-0520">NAD</keyword>
<dbReference type="GO" id="GO:0004300">
    <property type="term" value="F:enoyl-CoA hydratase activity"/>
    <property type="evidence" value="ECO:0007669"/>
    <property type="project" value="UniProtKB-ARBA"/>
</dbReference>
<keyword evidence="7" id="KW-0443">Lipid metabolism</keyword>
<dbReference type="FunFam" id="1.10.1040.50:FF:000006">
    <property type="entry name" value="Peroxisomal bifunctional enzyme"/>
    <property type="match status" value="1"/>
</dbReference>
<dbReference type="AlphaFoldDB" id="A0A2T7UPY6"/>
<dbReference type="InterPro" id="IPR001753">
    <property type="entry name" value="Enoyl-CoA_hydra/iso"/>
</dbReference>
<dbReference type="PANTHER" id="PTHR23309:SF51">
    <property type="entry name" value="3-HYDROXYACYL-COA DEHYDROGENASE-RELATED"/>
    <property type="match status" value="1"/>
</dbReference>
<dbReference type="InterPro" id="IPR006176">
    <property type="entry name" value="3-OHacyl-CoA_DH_NAD-bd"/>
</dbReference>
<evidence type="ECO:0000256" key="9">
    <source>
        <dbReference type="ARBA" id="ARBA00023235"/>
    </source>
</evidence>
<comment type="caution">
    <text evidence="15">The sequence shown here is derived from an EMBL/GenBank/DDBJ whole genome shotgun (WGS) entry which is preliminary data.</text>
</comment>
<dbReference type="RefSeq" id="WP_107752296.1">
    <property type="nucleotide sequence ID" value="NZ_QBKF01000007.1"/>
</dbReference>
<keyword evidence="11" id="KW-0511">Multifunctional enzyme</keyword>
<dbReference type="InterPro" id="IPR008927">
    <property type="entry name" value="6-PGluconate_DH-like_C_sf"/>
</dbReference>
<keyword evidence="5" id="KW-0560">Oxidoreductase</keyword>
<feature type="domain" description="3-hydroxyacyl-CoA dehydrogenase NAD binding" evidence="14">
    <location>
        <begin position="292"/>
        <end position="469"/>
    </location>
</feature>
<evidence type="ECO:0000256" key="1">
    <source>
        <dbReference type="ARBA" id="ARBA00004275"/>
    </source>
</evidence>
<dbReference type="FunFam" id="3.40.50.720:FF:000009">
    <property type="entry name" value="Fatty oxidation complex, alpha subunit"/>
    <property type="match status" value="1"/>
</dbReference>
<dbReference type="GO" id="GO:0003857">
    <property type="term" value="F:(3S)-3-hydroxyacyl-CoA dehydrogenase (NAD+) activity"/>
    <property type="evidence" value="ECO:0007669"/>
    <property type="project" value="UniProtKB-EC"/>
</dbReference>
<dbReference type="Proteomes" id="UP000244810">
    <property type="component" value="Unassembled WGS sequence"/>
</dbReference>
<organism evidence="15 16">
    <name type="scientific">Pararhodobacter aggregans</name>
    <dbReference type="NCBI Taxonomy" id="404875"/>
    <lineage>
        <taxon>Bacteria</taxon>
        <taxon>Pseudomonadati</taxon>
        <taxon>Pseudomonadota</taxon>
        <taxon>Alphaproteobacteria</taxon>
        <taxon>Rhodobacterales</taxon>
        <taxon>Paracoccaceae</taxon>
        <taxon>Pararhodobacter</taxon>
    </lineage>
</organism>
<dbReference type="GO" id="GO:0016853">
    <property type="term" value="F:isomerase activity"/>
    <property type="evidence" value="ECO:0007669"/>
    <property type="project" value="UniProtKB-KW"/>
</dbReference>
<reference evidence="15 16" key="1">
    <citation type="journal article" date="2011" name="Syst. Appl. Microbiol.">
        <title>Defluviimonas denitrificans gen. nov., sp. nov., and Pararhodobacter aggregans gen. nov., sp. nov., non-phototrophic Rhodobacteraceae from the biofilter of a marine aquaculture.</title>
        <authorList>
            <person name="Foesel B.U."/>
            <person name="Drake H.L."/>
            <person name="Schramm A."/>
        </authorList>
    </citation>
    <scope>NUCLEOTIDE SEQUENCE [LARGE SCALE GENOMIC DNA]</scope>
    <source>
        <strain evidence="15 16">D1-19</strain>
    </source>
</reference>
<dbReference type="Gene3D" id="3.40.50.720">
    <property type="entry name" value="NAD(P)-binding Rossmann-like Domain"/>
    <property type="match status" value="1"/>
</dbReference>
<sequence>MEGPVRYESHGDIAVIRIDNPPVNATSHAVREGLVAAAAHFAASPEKVAVLVAEGRTFIAGADITEFGKTPKEPHLPDVIHRIEASEKPVVCVIHGTALGGGFEVALGCHYRVMLKGARIGLPEVNLGLLPGAGGTQRLPRLIGIVPASEIFTSAAQVKAEDCLALGIVDELSTADPFEAGMTFARKVLAEGLQVRRVSEMSVPPTDAEALAALKKKVAKANPGHVCHLRAIDTAVEGTRLPFAEGMKLERAAFWDMMQTPQRAAMIHAFFSERKVASLPELKGVEPRKLAQIGVIGGGTMGGGIAVSCLLNGLSVVLIERDAEAVEKAHNGIARTLADSVKRGKLGADARDMLLADKLLVTDDYARLSNADLVIEAVFESMEVKKDVFTKLDAVCKPGAVLATNTSYLDVDEIAAMTKRPEDVIGLHFFSPAHVMRLLEIVVAAKTAKDVVATGFALAKALKKVPVRAGVCDGFIGNRILKTYRTAADIMVLEGASPFQVDKALEDFGFAMGPYAVADLAGIDIGYLTRKRLAPTRKPGERWGEWGDVLYEMGRLGRKTGHGHYVYDEASPKGRPDPEVEEIIARERNAKGITPRSFTDAEIVERYMAAMINEGAKVVGEGIALRPLDVDVTKLFGYGFPRFRGGPMHYADAVGLDKVLASVEAAYQAGDAIFEPAPLLTKLVAEGKTFADLN</sequence>
<evidence type="ECO:0000256" key="12">
    <source>
        <dbReference type="ARBA" id="ARBA00049556"/>
    </source>
</evidence>
<dbReference type="PANTHER" id="PTHR23309">
    <property type="entry name" value="3-HYDROXYACYL-COA DEHYROGENASE"/>
    <property type="match status" value="1"/>
</dbReference>
<accession>A0A2T7UPY6</accession>
<keyword evidence="4" id="KW-0442">Lipid degradation</keyword>
<gene>
    <name evidence="15" type="ORF">DDE23_13620</name>
</gene>
<dbReference type="InterPro" id="IPR006108">
    <property type="entry name" value="3HC_DH_C"/>
</dbReference>
<dbReference type="SUPFAM" id="SSF52096">
    <property type="entry name" value="ClpP/crotonase"/>
    <property type="match status" value="1"/>
</dbReference>
<evidence type="ECO:0000259" key="14">
    <source>
        <dbReference type="Pfam" id="PF02737"/>
    </source>
</evidence>
<dbReference type="EMBL" id="QDDR01000007">
    <property type="protein sequence ID" value="PVE46724.1"/>
    <property type="molecule type" value="Genomic_DNA"/>
</dbReference>
<dbReference type="GO" id="GO:0070403">
    <property type="term" value="F:NAD+ binding"/>
    <property type="evidence" value="ECO:0007669"/>
    <property type="project" value="InterPro"/>
</dbReference>
<evidence type="ECO:0000313" key="15">
    <source>
        <dbReference type="EMBL" id="PVE46724.1"/>
    </source>
</evidence>
<dbReference type="CDD" id="cd06558">
    <property type="entry name" value="crotonase-like"/>
    <property type="match status" value="1"/>
</dbReference>
<evidence type="ECO:0000256" key="8">
    <source>
        <dbReference type="ARBA" id="ARBA00023140"/>
    </source>
</evidence>
<keyword evidence="16" id="KW-1185">Reference proteome</keyword>
<keyword evidence="3" id="KW-0276">Fatty acid metabolism</keyword>
<evidence type="ECO:0000256" key="4">
    <source>
        <dbReference type="ARBA" id="ARBA00022963"/>
    </source>
</evidence>